<dbReference type="STRING" id="1109412.BN1221_03267"/>
<dbReference type="Proteomes" id="UP000044377">
    <property type="component" value="Unassembled WGS sequence"/>
</dbReference>
<organism evidence="1 2">
    <name type="scientific">Brenneria goodwinii</name>
    <dbReference type="NCBI Taxonomy" id="1109412"/>
    <lineage>
        <taxon>Bacteria</taxon>
        <taxon>Pseudomonadati</taxon>
        <taxon>Pseudomonadota</taxon>
        <taxon>Gammaproteobacteria</taxon>
        <taxon>Enterobacterales</taxon>
        <taxon>Pectobacteriaceae</taxon>
        <taxon>Brenneria</taxon>
    </lineage>
</organism>
<evidence type="ECO:0000313" key="1">
    <source>
        <dbReference type="EMBL" id="CPR18540.1"/>
    </source>
</evidence>
<sequence>MPVRDKESEFTEKLTFLLANIRQNALPAIHSGFCSAIVNNG</sequence>
<reference evidence="2" key="1">
    <citation type="submission" date="2015-01" db="EMBL/GenBank/DDBJ databases">
        <authorList>
            <person name="Paterson Steve"/>
        </authorList>
    </citation>
    <scope>NUCLEOTIDE SEQUENCE [LARGE SCALE GENOMIC DNA]</scope>
    <source>
        <strain evidence="2">OBR1</strain>
    </source>
</reference>
<protein>
    <submittedName>
        <fullName evidence="1">Uncharacterized protein</fullName>
    </submittedName>
</protein>
<dbReference type="AlphaFoldDB" id="A0A0G4JY39"/>
<name>A0A0G4JY39_9GAMM</name>
<gene>
    <name evidence="1" type="ORF">BN1221_03267</name>
</gene>
<keyword evidence="2" id="KW-1185">Reference proteome</keyword>
<evidence type="ECO:0000313" key="2">
    <source>
        <dbReference type="Proteomes" id="UP000044377"/>
    </source>
</evidence>
<accession>A0A0G4JY39</accession>
<proteinExistence type="predicted"/>
<dbReference type="EMBL" id="CGIG01000001">
    <property type="protein sequence ID" value="CPR18540.1"/>
    <property type="molecule type" value="Genomic_DNA"/>
</dbReference>